<keyword evidence="1" id="KW-0732">Signal</keyword>
<dbReference type="EMBL" id="CAJFDH010000002">
    <property type="protein sequence ID" value="CAD5213020.1"/>
    <property type="molecule type" value="Genomic_DNA"/>
</dbReference>
<feature type="chain" id="PRO_5035681547" description="Peptidase A1 domain-containing protein" evidence="1">
    <location>
        <begin position="23"/>
        <end position="365"/>
    </location>
</feature>
<dbReference type="SUPFAM" id="SSF50630">
    <property type="entry name" value="Acid proteases"/>
    <property type="match status" value="1"/>
</dbReference>
<dbReference type="InterPro" id="IPR033121">
    <property type="entry name" value="PEPTIDASE_A1"/>
</dbReference>
<dbReference type="AlphaFoldDB" id="A0A811KA95"/>
<accession>A0A811KA95</accession>
<sequence length="365" mass="42459">MTKLHHLIYLTLLFLLLPKTHCTDYISGPIADFYINVTFPGWKHNERSFIIDTRYEKDFIWDEKSYSNQVGYDNTYNPDESNTHESQFLFKDQVYIDGQWCRLTGRQGTDYLSLLPYKNVNWLIGSIETSSCGTKPTNAFNNELRAGVMGFINNREYNRDSMGYRLVKDFQNPELCLHKTTRDDRQADTVVAVGATLSEDRVITSVRSESERRIWSLILDNVVFNNTEVETGRIRAIIDPSYRNIDIPTKQFDQILRILKPEHDEIGDEYYVDCWQQFELQYTINNSTVTVPSSSLMQKVRKFGKDCHLLLSPTKNALRLGVPFFFDNGVCLKFNWEGRITFYDASFIGNSTVFGDTFGAYYRSY</sequence>
<proteinExistence type="predicted"/>
<dbReference type="Pfam" id="PF00026">
    <property type="entry name" value="Asp"/>
    <property type="match status" value="1"/>
</dbReference>
<evidence type="ECO:0000259" key="2">
    <source>
        <dbReference type="Pfam" id="PF00026"/>
    </source>
</evidence>
<dbReference type="Gene3D" id="2.40.70.10">
    <property type="entry name" value="Acid Proteases"/>
    <property type="match status" value="1"/>
</dbReference>
<protein>
    <recommendedName>
        <fullName evidence="2">Peptidase A1 domain-containing protein</fullName>
    </recommendedName>
</protein>
<evidence type="ECO:0000313" key="4">
    <source>
        <dbReference type="Proteomes" id="UP000614601"/>
    </source>
</evidence>
<organism evidence="3 4">
    <name type="scientific">Bursaphelenchus okinawaensis</name>
    <dbReference type="NCBI Taxonomy" id="465554"/>
    <lineage>
        <taxon>Eukaryota</taxon>
        <taxon>Metazoa</taxon>
        <taxon>Ecdysozoa</taxon>
        <taxon>Nematoda</taxon>
        <taxon>Chromadorea</taxon>
        <taxon>Rhabditida</taxon>
        <taxon>Tylenchina</taxon>
        <taxon>Tylenchomorpha</taxon>
        <taxon>Aphelenchoidea</taxon>
        <taxon>Aphelenchoididae</taxon>
        <taxon>Bursaphelenchus</taxon>
    </lineage>
</organism>
<name>A0A811KA95_9BILA</name>
<keyword evidence="4" id="KW-1185">Reference proteome</keyword>
<feature type="domain" description="Peptidase A1" evidence="2">
    <location>
        <begin position="205"/>
        <end position="318"/>
    </location>
</feature>
<dbReference type="Proteomes" id="UP000614601">
    <property type="component" value="Unassembled WGS sequence"/>
</dbReference>
<feature type="signal peptide" evidence="1">
    <location>
        <begin position="1"/>
        <end position="22"/>
    </location>
</feature>
<evidence type="ECO:0000313" key="3">
    <source>
        <dbReference type="EMBL" id="CAD5213020.1"/>
    </source>
</evidence>
<gene>
    <name evidence="3" type="ORF">BOKJ2_LOCUS4821</name>
</gene>
<dbReference type="InterPro" id="IPR021109">
    <property type="entry name" value="Peptidase_aspartic_dom_sf"/>
</dbReference>
<dbReference type="Proteomes" id="UP000783686">
    <property type="component" value="Unassembled WGS sequence"/>
</dbReference>
<dbReference type="EMBL" id="CAJFCW020000002">
    <property type="protein sequence ID" value="CAG9098693.1"/>
    <property type="molecule type" value="Genomic_DNA"/>
</dbReference>
<evidence type="ECO:0000256" key="1">
    <source>
        <dbReference type="SAM" id="SignalP"/>
    </source>
</evidence>
<reference evidence="3" key="1">
    <citation type="submission" date="2020-09" db="EMBL/GenBank/DDBJ databases">
        <authorList>
            <person name="Kikuchi T."/>
        </authorList>
    </citation>
    <scope>NUCLEOTIDE SEQUENCE</scope>
    <source>
        <strain evidence="3">SH1</strain>
    </source>
</reference>
<comment type="caution">
    <text evidence="3">The sequence shown here is derived from an EMBL/GenBank/DDBJ whole genome shotgun (WGS) entry which is preliminary data.</text>
</comment>